<dbReference type="PANTHER" id="PTHR47566">
    <property type="match status" value="1"/>
</dbReference>
<evidence type="ECO:0000313" key="5">
    <source>
        <dbReference type="Proteomes" id="UP000536509"/>
    </source>
</evidence>
<dbReference type="InterPro" id="IPR032675">
    <property type="entry name" value="LRR_dom_sf"/>
</dbReference>
<dbReference type="InterPro" id="IPR052574">
    <property type="entry name" value="CDIRP"/>
</dbReference>
<dbReference type="PANTHER" id="PTHR47566:SF1">
    <property type="entry name" value="PROTEIN NUD1"/>
    <property type="match status" value="1"/>
</dbReference>
<dbReference type="PROSITE" id="PS51257">
    <property type="entry name" value="PROKAR_LIPOPROTEIN"/>
    <property type="match status" value="1"/>
</dbReference>
<organism evidence="4 5">
    <name type="scientific">Flavobacterium rivulicola</name>
    <dbReference type="NCBI Taxonomy" id="2732161"/>
    <lineage>
        <taxon>Bacteria</taxon>
        <taxon>Pseudomonadati</taxon>
        <taxon>Bacteroidota</taxon>
        <taxon>Flavobacteriia</taxon>
        <taxon>Flavobacteriales</taxon>
        <taxon>Flavobacteriaceae</taxon>
        <taxon>Flavobacterium</taxon>
    </lineage>
</organism>
<evidence type="ECO:0000256" key="3">
    <source>
        <dbReference type="SAM" id="SignalP"/>
    </source>
</evidence>
<name>A0A7Y3R8F8_9FLAO</name>
<dbReference type="EMBL" id="JABEVX010000002">
    <property type="protein sequence ID" value="NNT71451.1"/>
    <property type="molecule type" value="Genomic_DNA"/>
</dbReference>
<reference evidence="4 5" key="1">
    <citation type="submission" date="2020-05" db="EMBL/GenBank/DDBJ databases">
        <title>Draft genome of Flavobacterium sp. IMCC34852.</title>
        <authorList>
            <person name="Song J."/>
            <person name="Cho J.-C."/>
        </authorList>
    </citation>
    <scope>NUCLEOTIDE SEQUENCE [LARGE SCALE GENOMIC DNA]</scope>
    <source>
        <strain evidence="4 5">IMCC34852</strain>
    </source>
</reference>
<evidence type="ECO:0000256" key="2">
    <source>
        <dbReference type="ARBA" id="ARBA00022737"/>
    </source>
</evidence>
<evidence type="ECO:0000313" key="4">
    <source>
        <dbReference type="EMBL" id="NNT71451.1"/>
    </source>
</evidence>
<comment type="caution">
    <text evidence="4">The sequence shown here is derived from an EMBL/GenBank/DDBJ whole genome shotgun (WGS) entry which is preliminary data.</text>
</comment>
<accession>A0A7Y3R8F8</accession>
<gene>
    <name evidence="4" type="ORF">HKT18_04390</name>
</gene>
<evidence type="ECO:0008006" key="6">
    <source>
        <dbReference type="Google" id="ProtNLM"/>
    </source>
</evidence>
<dbReference type="Gene3D" id="3.80.10.10">
    <property type="entry name" value="Ribonuclease Inhibitor"/>
    <property type="match status" value="1"/>
</dbReference>
<proteinExistence type="predicted"/>
<dbReference type="Proteomes" id="UP000536509">
    <property type="component" value="Unassembled WGS sequence"/>
</dbReference>
<sequence length="382" mass="41528">MKISYALAVCFLSLLFIGCSDDGDSGAGIVNTDPNCSRIVNIPDANFKAKLVAGGYLTCVNLDGSTTIDANGDGEIQVCEAEKVGSLTIDQADINSIEGILEFRNIQTLSFKYNNISEALDLRSLKRLVNVYLTDNEIPSLNVTGLKRLENLFCDGNNLQSLSVKSLTALKTLYCQFNEITNLNIEGAVNLTVLRIYQNNISTLNVSHLSDLLQLYTSDNLLTNLDLSGLTLLQNVNCDSNNLQTLNATGCVSLSDLECGQNNLTQLNLSGCTNLSYLRCSTNNLTSLDFNGLPNLVIAACNGNQFVTIDIRNCVVMNSFDVSFNPNLQTLIVKNGSMAPQGISIYQCPSLTNICCDADEQQEIINDIQTYGYNCTVVTNCF</sequence>
<dbReference type="RefSeq" id="WP_171221665.1">
    <property type="nucleotide sequence ID" value="NZ_CP121446.1"/>
</dbReference>
<protein>
    <recommendedName>
        <fullName evidence="6">Leucine-rich repeat domain-containing protein</fullName>
    </recommendedName>
</protein>
<dbReference type="GO" id="GO:0035591">
    <property type="term" value="F:signaling adaptor activity"/>
    <property type="evidence" value="ECO:0007669"/>
    <property type="project" value="TreeGrafter"/>
</dbReference>
<keyword evidence="3" id="KW-0732">Signal</keyword>
<dbReference type="SUPFAM" id="SSF52058">
    <property type="entry name" value="L domain-like"/>
    <property type="match status" value="1"/>
</dbReference>
<keyword evidence="1" id="KW-0433">Leucine-rich repeat</keyword>
<feature type="signal peptide" evidence="3">
    <location>
        <begin position="1"/>
        <end position="22"/>
    </location>
</feature>
<keyword evidence="5" id="KW-1185">Reference proteome</keyword>
<dbReference type="AlphaFoldDB" id="A0A7Y3R8F8"/>
<evidence type="ECO:0000256" key="1">
    <source>
        <dbReference type="ARBA" id="ARBA00022614"/>
    </source>
</evidence>
<keyword evidence="2" id="KW-0677">Repeat</keyword>
<feature type="chain" id="PRO_5031301551" description="Leucine-rich repeat domain-containing protein" evidence="3">
    <location>
        <begin position="23"/>
        <end position="382"/>
    </location>
</feature>